<reference evidence="12" key="1">
    <citation type="submission" date="2020-12" db="EMBL/GenBank/DDBJ databases">
        <title>Metabolic potential, ecology and presence of endohyphal bacteria is reflected in genomic diversity of Mucoromycotina.</title>
        <authorList>
            <person name="Muszewska A."/>
            <person name="Okrasinska A."/>
            <person name="Steczkiewicz K."/>
            <person name="Drgas O."/>
            <person name="Orlowska M."/>
            <person name="Perlinska-Lenart U."/>
            <person name="Aleksandrzak-Piekarczyk T."/>
            <person name="Szatraj K."/>
            <person name="Zielenkiewicz U."/>
            <person name="Pilsyk S."/>
            <person name="Malc E."/>
            <person name="Mieczkowski P."/>
            <person name="Kruszewska J.S."/>
            <person name="Biernat P."/>
            <person name="Pawlowska J."/>
        </authorList>
    </citation>
    <scope>NUCLEOTIDE SEQUENCE</scope>
    <source>
        <strain evidence="12">WA0000067209</strain>
    </source>
</reference>
<accession>A0A8H7PV19</accession>
<evidence type="ECO:0000313" key="13">
    <source>
        <dbReference type="Proteomes" id="UP000654370"/>
    </source>
</evidence>
<keyword evidence="4 9" id="KW-0812">Transmembrane</keyword>
<evidence type="ECO:0008006" key="14">
    <source>
        <dbReference type="Google" id="ProtNLM"/>
    </source>
</evidence>
<dbReference type="OrthoDB" id="193856at2759"/>
<dbReference type="EMBL" id="JAEPQZ010000006">
    <property type="protein sequence ID" value="KAG2180019.1"/>
    <property type="molecule type" value="Genomic_DNA"/>
</dbReference>
<evidence type="ECO:0000256" key="6">
    <source>
        <dbReference type="ARBA" id="ARBA00022989"/>
    </source>
</evidence>
<evidence type="ECO:0000256" key="10">
    <source>
        <dbReference type="RuleBase" id="RU000488"/>
    </source>
</evidence>
<evidence type="ECO:0000256" key="1">
    <source>
        <dbReference type="ARBA" id="ARBA00004225"/>
    </source>
</evidence>
<dbReference type="SUPFAM" id="SSF103506">
    <property type="entry name" value="Mitochondrial carrier"/>
    <property type="match status" value="1"/>
</dbReference>
<feature type="transmembrane region" description="Helical" evidence="11">
    <location>
        <begin position="73"/>
        <end position="98"/>
    </location>
</feature>
<feature type="non-terminal residue" evidence="12">
    <location>
        <position position="1"/>
    </location>
</feature>
<evidence type="ECO:0000256" key="8">
    <source>
        <dbReference type="ARBA" id="ARBA00023136"/>
    </source>
</evidence>
<feature type="repeat" description="Solcar" evidence="9">
    <location>
        <begin position="210"/>
        <end position="335"/>
    </location>
</feature>
<evidence type="ECO:0000256" key="7">
    <source>
        <dbReference type="ARBA" id="ARBA00023128"/>
    </source>
</evidence>
<evidence type="ECO:0000256" key="4">
    <source>
        <dbReference type="ARBA" id="ARBA00022692"/>
    </source>
</evidence>
<evidence type="ECO:0000256" key="11">
    <source>
        <dbReference type="SAM" id="Phobius"/>
    </source>
</evidence>
<dbReference type="InterPro" id="IPR050567">
    <property type="entry name" value="Mitochondrial_Carrier"/>
</dbReference>
<dbReference type="AlphaFoldDB" id="A0A8H7PV19"/>
<dbReference type="Proteomes" id="UP000654370">
    <property type="component" value="Unassembled WGS sequence"/>
</dbReference>
<dbReference type="InterPro" id="IPR018108">
    <property type="entry name" value="MCP_transmembrane"/>
</dbReference>
<evidence type="ECO:0000256" key="5">
    <source>
        <dbReference type="ARBA" id="ARBA00022737"/>
    </source>
</evidence>
<dbReference type="Gene3D" id="1.50.40.10">
    <property type="entry name" value="Mitochondrial carrier domain"/>
    <property type="match status" value="1"/>
</dbReference>
<dbReference type="PANTHER" id="PTHR45624:SF10">
    <property type="entry name" value="SLC (SOLUTE CARRIER) HOMOLOG"/>
    <property type="match status" value="1"/>
</dbReference>
<evidence type="ECO:0000256" key="2">
    <source>
        <dbReference type="ARBA" id="ARBA00006375"/>
    </source>
</evidence>
<keyword evidence="3 10" id="KW-0813">Transport</keyword>
<keyword evidence="5" id="KW-0677">Repeat</keyword>
<dbReference type="GO" id="GO:0022857">
    <property type="term" value="F:transmembrane transporter activity"/>
    <property type="evidence" value="ECO:0007669"/>
    <property type="project" value="TreeGrafter"/>
</dbReference>
<feature type="repeat" description="Solcar" evidence="9">
    <location>
        <begin position="3"/>
        <end position="97"/>
    </location>
</feature>
<gene>
    <name evidence="12" type="ORF">INT43_003806</name>
</gene>
<keyword evidence="13" id="KW-1185">Reference proteome</keyword>
<organism evidence="12 13">
    <name type="scientific">Mortierella isabellina</name>
    <name type="common">Filamentous fungus</name>
    <name type="synonym">Umbelopsis isabellina</name>
    <dbReference type="NCBI Taxonomy" id="91625"/>
    <lineage>
        <taxon>Eukaryota</taxon>
        <taxon>Fungi</taxon>
        <taxon>Fungi incertae sedis</taxon>
        <taxon>Mucoromycota</taxon>
        <taxon>Mucoromycotina</taxon>
        <taxon>Umbelopsidomycetes</taxon>
        <taxon>Umbelopsidales</taxon>
        <taxon>Umbelopsidaceae</taxon>
        <taxon>Umbelopsis</taxon>
    </lineage>
</organism>
<feature type="transmembrane region" description="Helical" evidence="11">
    <location>
        <begin position="6"/>
        <end position="29"/>
    </location>
</feature>
<comment type="subcellular location">
    <subcellularLocation>
        <location evidence="1">Mitochondrion membrane</location>
        <topology evidence="1">Multi-pass membrane protein</topology>
    </subcellularLocation>
</comment>
<dbReference type="PROSITE" id="PS50920">
    <property type="entry name" value="SOLCAR"/>
    <property type="match status" value="3"/>
</dbReference>
<evidence type="ECO:0000313" key="12">
    <source>
        <dbReference type="EMBL" id="KAG2180019.1"/>
    </source>
</evidence>
<feature type="repeat" description="Solcar" evidence="9">
    <location>
        <begin position="116"/>
        <end position="199"/>
    </location>
</feature>
<evidence type="ECO:0000256" key="9">
    <source>
        <dbReference type="PROSITE-ProRule" id="PRU00282"/>
    </source>
</evidence>
<dbReference type="PANTHER" id="PTHR45624">
    <property type="entry name" value="MITOCHONDRIAL BASIC AMINO ACIDS TRANSPORTER-RELATED"/>
    <property type="match status" value="1"/>
</dbReference>
<name>A0A8H7PV19_MORIS</name>
<proteinExistence type="inferred from homology"/>
<dbReference type="Pfam" id="PF00153">
    <property type="entry name" value="Mito_carr"/>
    <property type="match status" value="3"/>
</dbReference>
<keyword evidence="7" id="KW-0496">Mitochondrion</keyword>
<dbReference type="GO" id="GO:0031966">
    <property type="term" value="C:mitochondrial membrane"/>
    <property type="evidence" value="ECO:0007669"/>
    <property type="project" value="UniProtKB-SubCell"/>
</dbReference>
<comment type="similarity">
    <text evidence="2 10">Belongs to the mitochondrial carrier (TC 2.A.29) family.</text>
</comment>
<sequence>AYYEILTLTSIGWVGGAAGILVGSPLDVLKARLQAPRYEIPGTANTPPPALTATQTMRNLVQMEGFSSLFKGVLSPIVGLAGLNAILFVSYGSILRFLNRSNSVGSDPTSLGVYPPSLSQVFVAGCGAGIACFLLSTPTDLVKIQAQMHRGHRSTMQVARDIFRRGGITGFFQGGMITITRDAPSYGVYFAAYEGIKRSLKVVDGDATGENAWKLLLAGGLAGTISWASIYPLDVVKSRMQMQIVQPRHDSSSSHSYQAVPQQSRKYSSISTATTSTVNPISSANIPYRSTWDCIVRSYRTEGLGVFVRGMGPTVLRAFPVNAVTFWVYEVVAAAMNTMQK</sequence>
<protein>
    <recommendedName>
        <fullName evidence="14">Mitochondrial carrier</fullName>
    </recommendedName>
</protein>
<evidence type="ECO:0000256" key="3">
    <source>
        <dbReference type="ARBA" id="ARBA00022448"/>
    </source>
</evidence>
<dbReference type="InterPro" id="IPR023395">
    <property type="entry name" value="MCP_dom_sf"/>
</dbReference>
<keyword evidence="6 11" id="KW-1133">Transmembrane helix</keyword>
<keyword evidence="8 9" id="KW-0472">Membrane</keyword>
<comment type="caution">
    <text evidence="12">The sequence shown here is derived from an EMBL/GenBank/DDBJ whole genome shotgun (WGS) entry which is preliminary data.</text>
</comment>